<dbReference type="Pfam" id="PF14355">
    <property type="entry name" value="Abi_C"/>
    <property type="match status" value="1"/>
</dbReference>
<dbReference type="EMBL" id="JBHSLN010000016">
    <property type="protein sequence ID" value="MFC5296797.1"/>
    <property type="molecule type" value="Genomic_DNA"/>
</dbReference>
<proteinExistence type="predicted"/>
<name>A0ABW0FC37_9MICO</name>
<dbReference type="InterPro" id="IPR026001">
    <property type="entry name" value="Abi-like_C"/>
</dbReference>
<comment type="caution">
    <text evidence="2">The sequence shown here is derived from an EMBL/GenBank/DDBJ whole genome shotgun (WGS) entry which is preliminary data.</text>
</comment>
<protein>
    <submittedName>
        <fullName evidence="2">Abortive infection family protein</fullName>
    </submittedName>
</protein>
<reference evidence="3" key="1">
    <citation type="journal article" date="2019" name="Int. J. Syst. Evol. Microbiol.">
        <title>The Global Catalogue of Microorganisms (GCM) 10K type strain sequencing project: providing services to taxonomists for standard genome sequencing and annotation.</title>
        <authorList>
            <consortium name="The Broad Institute Genomics Platform"/>
            <consortium name="The Broad Institute Genome Sequencing Center for Infectious Disease"/>
            <person name="Wu L."/>
            <person name="Ma J."/>
        </authorList>
    </citation>
    <scope>NUCLEOTIDE SEQUENCE [LARGE SCALE GENOMIC DNA]</scope>
    <source>
        <strain evidence="3">CGMCC 1.16455</strain>
    </source>
</reference>
<evidence type="ECO:0000259" key="1">
    <source>
        <dbReference type="Pfam" id="PF14355"/>
    </source>
</evidence>
<dbReference type="GeneID" id="303295506"/>
<evidence type="ECO:0000313" key="2">
    <source>
        <dbReference type="EMBL" id="MFC5296797.1"/>
    </source>
</evidence>
<feature type="domain" description="Abortive infection protein-like C-terminal" evidence="1">
    <location>
        <begin position="183"/>
        <end position="262"/>
    </location>
</feature>
<dbReference type="Proteomes" id="UP001595937">
    <property type="component" value="Unassembled WGS sequence"/>
</dbReference>
<accession>A0ABW0FC37</accession>
<evidence type="ECO:0000313" key="3">
    <source>
        <dbReference type="Proteomes" id="UP001595937"/>
    </source>
</evidence>
<gene>
    <name evidence="2" type="ORF">ACFPK8_04685</name>
</gene>
<sequence>MSRDDVWTVAAAFADIFGTESPPTHADMDVAFRRAQVSSPQSPPGTGINSISKARRINNAFDAAEDGQINGLIRALTMSLMTKGVFSRAPHSPDLQQMVAELRRSLTHVGWELSETGTLAPLGIIDVQAGGREALELQLKRLRNSGDDISLMVGAAKDSLEAAAKFVLEERQQSYQPDESLEALVNRAMKLAGISTRPADATSEASKALATLNQSVPKIAEAVRKVRNDQGSGHGRTVLTTMSKPEATFIRDLTLSVVNFLLAEHSSRP</sequence>
<organism evidence="2 3">
    <name type="scientific">Brachybacterium tyrofermentans</name>
    <dbReference type="NCBI Taxonomy" id="47848"/>
    <lineage>
        <taxon>Bacteria</taxon>
        <taxon>Bacillati</taxon>
        <taxon>Actinomycetota</taxon>
        <taxon>Actinomycetes</taxon>
        <taxon>Micrococcales</taxon>
        <taxon>Dermabacteraceae</taxon>
        <taxon>Brachybacterium</taxon>
    </lineage>
</organism>
<keyword evidence="3" id="KW-1185">Reference proteome</keyword>
<dbReference type="RefSeq" id="WP_193119591.1">
    <property type="nucleotide sequence ID" value="NZ_BAAAIR010000003.1"/>
</dbReference>